<dbReference type="EMBL" id="MK854816">
    <property type="protein sequence ID" value="QEP99783.1"/>
    <property type="molecule type" value="mRNA"/>
</dbReference>
<evidence type="ECO:0000313" key="2">
    <source>
        <dbReference type="EMBL" id="QEP99783.1"/>
    </source>
</evidence>
<keyword evidence="1" id="KW-0732">Signal</keyword>
<evidence type="ECO:0000256" key="1">
    <source>
        <dbReference type="SAM" id="SignalP"/>
    </source>
</evidence>
<proteinExistence type="evidence at transcript level"/>
<organism evidence="2">
    <name type="scientific">Minona ileanae</name>
    <dbReference type="NCBI Taxonomy" id="60013"/>
    <lineage>
        <taxon>Eukaryota</taxon>
        <taxon>Metazoa</taxon>
        <taxon>Spiralia</taxon>
        <taxon>Lophotrochozoa</taxon>
        <taxon>Platyhelminthes</taxon>
        <taxon>Rhabditophora</taxon>
        <taxon>Seriata</taxon>
        <taxon>Proseriata</taxon>
        <taxon>Monocelididae</taxon>
        <taxon>Minona</taxon>
    </lineage>
</organism>
<feature type="signal peptide" evidence="1">
    <location>
        <begin position="1"/>
        <end position="22"/>
    </location>
</feature>
<sequence length="129" mass="13981">MNTTVYLACFLVLAYNVDLSVGSSCNEIKKSDLQAHTTNPDLNNLHCEQVQQAYYCVKEVSAVGDFCVVEEFGDKIAGAHVHCPSHATKLSLNSCGSPSNDFGMFSIDEGNKAGGDWSFGGFDFSKKKK</sequence>
<dbReference type="AlphaFoldDB" id="A0A5J6BTM4"/>
<reference evidence="2" key="1">
    <citation type="journal article" date="2019" name="Philos. Trans. R. Soc. Lond., B, Biol. Sci.">
        <title>Temporary adhesion of the proseriate flatworm Minona ileanae.</title>
        <authorList>
            <person name="Pjeta R."/>
            <person name="Wunderer J."/>
            <person name="Bertemes P."/>
            <person name="Hofer T."/>
            <person name="Salvenmoser W."/>
            <person name="Lengerer B."/>
            <person name="Coassin S."/>
            <person name="Erhart G."/>
            <person name="Beisel C."/>
            <person name="Sobral D."/>
            <person name="Kremser L."/>
            <person name="Lindner H."/>
            <person name="Curini-Galletti M."/>
            <person name="Stelzer C.P."/>
            <person name="Hess M.W."/>
            <person name="Ladurner P."/>
        </authorList>
    </citation>
    <scope>NUCLEOTIDE SEQUENCE</scope>
</reference>
<name>A0A5J6BTM4_9PLAT</name>
<accession>A0A5J6BTM4</accession>
<feature type="chain" id="PRO_5023871641" evidence="1">
    <location>
        <begin position="23"/>
        <end position="129"/>
    </location>
</feature>
<protein>
    <submittedName>
        <fullName evidence="2">Adhesive protein 5</fullName>
    </submittedName>
</protein>